<evidence type="ECO:0000256" key="10">
    <source>
        <dbReference type="ARBA" id="ARBA00022977"/>
    </source>
</evidence>
<dbReference type="Pfam" id="PF02110">
    <property type="entry name" value="HK"/>
    <property type="match status" value="1"/>
</dbReference>
<dbReference type="HAMAP" id="MF_00228">
    <property type="entry name" value="Thz_kinase"/>
    <property type="match status" value="1"/>
</dbReference>
<keyword evidence="9 11" id="KW-0460">Magnesium</keyword>
<dbReference type="PRINTS" id="PR01099">
    <property type="entry name" value="HYETHTZKNASE"/>
</dbReference>
<comment type="pathway">
    <text evidence="3 11">Cofactor biosynthesis; thiamine diphosphate biosynthesis; 4-methyl-5-(2-phosphoethyl)-thiazole from 5-(2-hydroxyethyl)-4-methylthiazole: step 1/1.</text>
</comment>
<dbReference type="EMBL" id="QMIF01000010">
    <property type="protein sequence ID" value="TVM32572.1"/>
    <property type="molecule type" value="Genomic_DNA"/>
</dbReference>
<evidence type="ECO:0000256" key="5">
    <source>
        <dbReference type="ARBA" id="ARBA00022723"/>
    </source>
</evidence>
<dbReference type="UniPathway" id="UPA00060">
    <property type="reaction ID" value="UER00139"/>
</dbReference>
<dbReference type="InterPro" id="IPR000417">
    <property type="entry name" value="Hyethyz_kinase"/>
</dbReference>
<comment type="function">
    <text evidence="11">Catalyzes the phosphorylation of the hydroxyl group of 4-methyl-5-beta-hydroxyethylthiazole (THZ).</text>
</comment>
<keyword evidence="10 11" id="KW-0784">Thiamine biosynthesis</keyword>
<evidence type="ECO:0000256" key="11">
    <source>
        <dbReference type="HAMAP-Rule" id="MF_00228"/>
    </source>
</evidence>
<dbReference type="GO" id="GO:0009229">
    <property type="term" value="P:thiamine diphosphate biosynthetic process"/>
    <property type="evidence" value="ECO:0007669"/>
    <property type="project" value="UniProtKB-UniRule"/>
</dbReference>
<dbReference type="NCBIfam" id="NF006830">
    <property type="entry name" value="PRK09355.1"/>
    <property type="match status" value="1"/>
</dbReference>
<feature type="binding site" evidence="11">
    <location>
        <position position="47"/>
    </location>
    <ligand>
        <name>substrate</name>
    </ligand>
</feature>
<dbReference type="OrthoDB" id="8909021at2"/>
<accession>A0A6P1ZF38</accession>
<keyword evidence="6 11" id="KW-0547">Nucleotide-binding</keyword>
<organism evidence="12 13">
    <name type="scientific">Oceanidesulfovibrio marinus</name>
    <dbReference type="NCBI Taxonomy" id="370038"/>
    <lineage>
        <taxon>Bacteria</taxon>
        <taxon>Pseudomonadati</taxon>
        <taxon>Thermodesulfobacteriota</taxon>
        <taxon>Desulfovibrionia</taxon>
        <taxon>Desulfovibrionales</taxon>
        <taxon>Desulfovibrionaceae</taxon>
        <taxon>Oceanidesulfovibrio</taxon>
    </lineage>
</organism>
<evidence type="ECO:0000313" key="13">
    <source>
        <dbReference type="Proteomes" id="UP000434052"/>
    </source>
</evidence>
<evidence type="ECO:0000256" key="2">
    <source>
        <dbReference type="ARBA" id="ARBA00001946"/>
    </source>
</evidence>
<feature type="binding site" evidence="11">
    <location>
        <position position="169"/>
    </location>
    <ligand>
        <name>ATP</name>
        <dbReference type="ChEBI" id="CHEBI:30616"/>
    </ligand>
</feature>
<gene>
    <name evidence="11" type="primary">thiM</name>
    <name evidence="12" type="ORF">DQK91_14965</name>
</gene>
<dbReference type="CDD" id="cd01170">
    <property type="entry name" value="THZ_kinase"/>
    <property type="match status" value="1"/>
</dbReference>
<sequence length="268" mass="27780">MTISPKAAWQDVEAIRAQKPLVVNVTNYVVMNTTANALLAIGASPAMTNAVAEMDDIVGICQALVLNIGTPTPGNMEAMSVGLNAASRLGTPVVLDPVAVGATRLRREFVASLLKDRAPSIIRGNASEILAIAGSTAPSKGADTAHGVHEATPAAEELARRHKCTVCVSGEIDLVTDGDATWVLTGGDSMMPRVTGLGCTASALCGAFAAVNPSPLAATVHAMAVMSAVGEIAAARSEGPGSLQMHFYDVLYTLTETELTERMRLEQR</sequence>
<dbReference type="Gene3D" id="3.40.1190.20">
    <property type="match status" value="1"/>
</dbReference>
<dbReference type="NCBIfam" id="TIGR00694">
    <property type="entry name" value="thiM"/>
    <property type="match status" value="1"/>
</dbReference>
<comment type="cofactor">
    <cofactor evidence="2 11">
        <name>Mg(2+)</name>
        <dbReference type="ChEBI" id="CHEBI:18420"/>
    </cofactor>
</comment>
<dbReference type="EC" id="2.7.1.50" evidence="11"/>
<evidence type="ECO:0000313" key="12">
    <source>
        <dbReference type="EMBL" id="TVM32572.1"/>
    </source>
</evidence>
<dbReference type="GO" id="GO:0009228">
    <property type="term" value="P:thiamine biosynthetic process"/>
    <property type="evidence" value="ECO:0007669"/>
    <property type="project" value="UniProtKB-KW"/>
</dbReference>
<dbReference type="GO" id="GO:0000287">
    <property type="term" value="F:magnesium ion binding"/>
    <property type="evidence" value="ECO:0007669"/>
    <property type="project" value="UniProtKB-UniRule"/>
</dbReference>
<protein>
    <recommendedName>
        <fullName evidence="11">Hydroxyethylthiazole kinase</fullName>
        <ecNumber evidence="11">2.7.1.50</ecNumber>
    </recommendedName>
    <alternativeName>
        <fullName evidence="11">4-methyl-5-beta-hydroxyethylthiazole kinase</fullName>
        <shortName evidence="11">TH kinase</shortName>
        <shortName evidence="11">Thz kinase</shortName>
    </alternativeName>
</protein>
<dbReference type="GO" id="GO:0004417">
    <property type="term" value="F:hydroxyethylthiazole kinase activity"/>
    <property type="evidence" value="ECO:0007669"/>
    <property type="project" value="UniProtKB-UniRule"/>
</dbReference>
<evidence type="ECO:0000256" key="4">
    <source>
        <dbReference type="ARBA" id="ARBA00022679"/>
    </source>
</evidence>
<evidence type="ECO:0000256" key="1">
    <source>
        <dbReference type="ARBA" id="ARBA00001771"/>
    </source>
</evidence>
<evidence type="ECO:0000256" key="7">
    <source>
        <dbReference type="ARBA" id="ARBA00022777"/>
    </source>
</evidence>
<dbReference type="SUPFAM" id="SSF53613">
    <property type="entry name" value="Ribokinase-like"/>
    <property type="match status" value="1"/>
</dbReference>
<feature type="binding site" evidence="11">
    <location>
        <position position="123"/>
    </location>
    <ligand>
        <name>ATP</name>
        <dbReference type="ChEBI" id="CHEBI:30616"/>
    </ligand>
</feature>
<dbReference type="Proteomes" id="UP000434052">
    <property type="component" value="Unassembled WGS sequence"/>
</dbReference>
<reference evidence="12 13" key="1">
    <citation type="submission" date="2018-06" db="EMBL/GenBank/DDBJ databases">
        <title>Complete genome of Desulfovibrio marinus P48SEP.</title>
        <authorList>
            <person name="Crispim J.S."/>
            <person name="Vidigal P.M.P."/>
            <person name="Silva L.C.F."/>
            <person name="Araujo L.C."/>
            <person name="Laguardia C.N."/>
            <person name="Dias R.S."/>
            <person name="Sousa M.P."/>
            <person name="Paula S.O."/>
            <person name="Silva C."/>
        </authorList>
    </citation>
    <scope>NUCLEOTIDE SEQUENCE [LARGE SCALE GENOMIC DNA]</scope>
    <source>
        <strain evidence="12 13">P48SEP</strain>
    </source>
</reference>
<proteinExistence type="inferred from homology"/>
<evidence type="ECO:0000256" key="9">
    <source>
        <dbReference type="ARBA" id="ARBA00022842"/>
    </source>
</evidence>
<keyword evidence="7 11" id="KW-0418">Kinase</keyword>
<comment type="caution">
    <text evidence="12">The sequence shown here is derived from an EMBL/GenBank/DDBJ whole genome shotgun (WGS) entry which is preliminary data.</text>
</comment>
<dbReference type="PIRSF" id="PIRSF000513">
    <property type="entry name" value="Thz_kinase"/>
    <property type="match status" value="1"/>
</dbReference>
<feature type="binding site" evidence="11">
    <location>
        <position position="196"/>
    </location>
    <ligand>
        <name>substrate</name>
    </ligand>
</feature>
<evidence type="ECO:0000256" key="8">
    <source>
        <dbReference type="ARBA" id="ARBA00022840"/>
    </source>
</evidence>
<evidence type="ECO:0000256" key="6">
    <source>
        <dbReference type="ARBA" id="ARBA00022741"/>
    </source>
</evidence>
<name>A0A6P1ZF38_9BACT</name>
<keyword evidence="4 11" id="KW-0808">Transferase</keyword>
<dbReference type="RefSeq" id="WP_144306189.1">
    <property type="nucleotide sequence ID" value="NZ_QMIF01000010.1"/>
</dbReference>
<comment type="similarity">
    <text evidence="11">Belongs to the Thz kinase family.</text>
</comment>
<dbReference type="InterPro" id="IPR029056">
    <property type="entry name" value="Ribokinase-like"/>
</dbReference>
<dbReference type="GO" id="GO:0005524">
    <property type="term" value="F:ATP binding"/>
    <property type="evidence" value="ECO:0007669"/>
    <property type="project" value="UniProtKB-UniRule"/>
</dbReference>
<dbReference type="AlphaFoldDB" id="A0A6P1ZF38"/>
<keyword evidence="5 11" id="KW-0479">Metal-binding</keyword>
<keyword evidence="8 11" id="KW-0067">ATP-binding</keyword>
<comment type="catalytic activity">
    <reaction evidence="1 11">
        <text>5-(2-hydroxyethyl)-4-methylthiazole + ATP = 4-methyl-5-(2-phosphooxyethyl)-thiazole + ADP + H(+)</text>
        <dbReference type="Rhea" id="RHEA:24212"/>
        <dbReference type="ChEBI" id="CHEBI:15378"/>
        <dbReference type="ChEBI" id="CHEBI:17957"/>
        <dbReference type="ChEBI" id="CHEBI:30616"/>
        <dbReference type="ChEBI" id="CHEBI:58296"/>
        <dbReference type="ChEBI" id="CHEBI:456216"/>
        <dbReference type="EC" id="2.7.1.50"/>
    </reaction>
</comment>
<evidence type="ECO:0000256" key="3">
    <source>
        <dbReference type="ARBA" id="ARBA00004868"/>
    </source>
</evidence>